<keyword evidence="2" id="KW-1185">Reference proteome</keyword>
<reference evidence="1" key="2">
    <citation type="submission" date="2023-05" db="EMBL/GenBank/DDBJ databases">
        <authorList>
            <person name="Fouks B."/>
        </authorList>
    </citation>
    <scope>NUCLEOTIDE SEQUENCE</scope>
    <source>
        <strain evidence="1">Stay&amp;Tobe</strain>
        <tissue evidence="1">Testes</tissue>
    </source>
</reference>
<protein>
    <submittedName>
        <fullName evidence="1">Uncharacterized protein</fullName>
    </submittedName>
</protein>
<proteinExistence type="predicted"/>
<dbReference type="Proteomes" id="UP001233999">
    <property type="component" value="Unassembled WGS sequence"/>
</dbReference>
<dbReference type="EMBL" id="JASPKZ010007518">
    <property type="protein sequence ID" value="KAJ9583853.1"/>
    <property type="molecule type" value="Genomic_DNA"/>
</dbReference>
<reference evidence="1" key="1">
    <citation type="journal article" date="2023" name="IScience">
        <title>Live-bearing cockroach genome reveals convergent evolutionary mechanisms linked to viviparity in insects and beyond.</title>
        <authorList>
            <person name="Fouks B."/>
            <person name="Harrison M.C."/>
            <person name="Mikhailova A.A."/>
            <person name="Marchal E."/>
            <person name="English S."/>
            <person name="Carruthers M."/>
            <person name="Jennings E.C."/>
            <person name="Chiamaka E.L."/>
            <person name="Frigard R.A."/>
            <person name="Pippel M."/>
            <person name="Attardo G.M."/>
            <person name="Benoit J.B."/>
            <person name="Bornberg-Bauer E."/>
            <person name="Tobe S.S."/>
        </authorList>
    </citation>
    <scope>NUCLEOTIDE SEQUENCE</scope>
    <source>
        <strain evidence="1">Stay&amp;Tobe</strain>
    </source>
</reference>
<feature type="non-terminal residue" evidence="1">
    <location>
        <position position="1"/>
    </location>
</feature>
<dbReference type="AlphaFoldDB" id="A0AAD7ZQ66"/>
<comment type="caution">
    <text evidence="1">The sequence shown here is derived from an EMBL/GenBank/DDBJ whole genome shotgun (WGS) entry which is preliminary data.</text>
</comment>
<organism evidence="1 2">
    <name type="scientific">Diploptera punctata</name>
    <name type="common">Pacific beetle cockroach</name>
    <dbReference type="NCBI Taxonomy" id="6984"/>
    <lineage>
        <taxon>Eukaryota</taxon>
        <taxon>Metazoa</taxon>
        <taxon>Ecdysozoa</taxon>
        <taxon>Arthropoda</taxon>
        <taxon>Hexapoda</taxon>
        <taxon>Insecta</taxon>
        <taxon>Pterygota</taxon>
        <taxon>Neoptera</taxon>
        <taxon>Polyneoptera</taxon>
        <taxon>Dictyoptera</taxon>
        <taxon>Blattodea</taxon>
        <taxon>Blaberoidea</taxon>
        <taxon>Blaberidae</taxon>
        <taxon>Diplopterinae</taxon>
        <taxon>Diploptera</taxon>
    </lineage>
</organism>
<accession>A0AAD7ZQ66</accession>
<name>A0AAD7ZQ66_DIPPU</name>
<sequence length="77" mass="8623">DKSQNYHKRQSGSFLLLNSPGDFNLPSFLRDRSCTAAGIIHTLVCSHLHYSDILCDNNLPGKVTLQRTNHEQPEGTN</sequence>
<feature type="non-terminal residue" evidence="1">
    <location>
        <position position="77"/>
    </location>
</feature>
<evidence type="ECO:0000313" key="1">
    <source>
        <dbReference type="EMBL" id="KAJ9583853.1"/>
    </source>
</evidence>
<evidence type="ECO:0000313" key="2">
    <source>
        <dbReference type="Proteomes" id="UP001233999"/>
    </source>
</evidence>
<gene>
    <name evidence="1" type="ORF">L9F63_021805</name>
</gene>